<organism evidence="1 2">
    <name type="scientific">Bacillus phage SPG24</name>
    <dbReference type="NCBI Taxonomy" id="1497851"/>
    <lineage>
        <taxon>Viruses</taxon>
        <taxon>Duplodnaviria</taxon>
        <taxon>Heunggongvirae</taxon>
        <taxon>Uroviricota</taxon>
        <taxon>Caudoviricetes</taxon>
        <taxon>Herelleviridae</taxon>
        <taxon>Bastillevirinae</taxon>
        <taxon>Nitunavirus</taxon>
        <taxon>Nitunavirus SPG24</taxon>
    </lineage>
</organism>
<evidence type="ECO:0000313" key="2">
    <source>
        <dbReference type="Proteomes" id="UP000214715"/>
    </source>
</evidence>
<keyword evidence="2" id="KW-1185">Reference proteome</keyword>
<dbReference type="EMBL" id="AB930182">
    <property type="protein sequence ID" value="BAO79547.1"/>
    <property type="molecule type" value="Genomic_DNA"/>
</dbReference>
<evidence type="ECO:0000313" key="1">
    <source>
        <dbReference type="EMBL" id="BAO79547.1"/>
    </source>
</evidence>
<proteinExistence type="predicted"/>
<feature type="non-terminal residue" evidence="1">
    <location>
        <position position="1"/>
    </location>
</feature>
<name>A0A024FSI8_9CAUD</name>
<accession>A0A024FSI8</accession>
<protein>
    <submittedName>
        <fullName evidence="1">Uncharacterized protein</fullName>
    </submittedName>
</protein>
<sequence length="29" mass="3332">ITKNMLSRSTVSLDVQQHLVMLQLCSISW</sequence>
<reference evidence="1 2" key="1">
    <citation type="submission" date="2014-04" db="EMBL/GenBank/DDBJ databases">
        <title>Whole genome of SPG24 was analyzed in behalf of its correct identification and originality.</title>
        <authorList>
            <person name="Lee O.H."/>
        </authorList>
    </citation>
    <scope>NUCLEOTIDE SEQUENCE [LARGE SCALE GENOMIC DNA]</scope>
    <source>
        <strain evidence="1 2">SPG24</strain>
    </source>
</reference>
<dbReference type="Proteomes" id="UP000214715">
    <property type="component" value="Genome"/>
</dbReference>